<reference evidence="10" key="1">
    <citation type="journal article" date="2019" name="Int. J. Syst. Evol. Microbiol.">
        <title>The Global Catalogue of Microorganisms (GCM) 10K type strain sequencing project: providing services to taxonomists for standard genome sequencing and annotation.</title>
        <authorList>
            <consortium name="The Broad Institute Genomics Platform"/>
            <consortium name="The Broad Institute Genome Sequencing Center for Infectious Disease"/>
            <person name="Wu L."/>
            <person name="Ma J."/>
        </authorList>
    </citation>
    <scope>NUCLEOTIDE SEQUENCE [LARGE SCALE GENOMIC DNA]</scope>
    <source>
        <strain evidence="10">JCM 18657</strain>
    </source>
</reference>
<comment type="caution">
    <text evidence="9">The sequence shown here is derived from an EMBL/GenBank/DDBJ whole genome shotgun (WGS) entry which is preliminary data.</text>
</comment>
<evidence type="ECO:0000313" key="10">
    <source>
        <dbReference type="Proteomes" id="UP001596528"/>
    </source>
</evidence>
<evidence type="ECO:0000256" key="7">
    <source>
        <dbReference type="RuleBase" id="RU363032"/>
    </source>
</evidence>
<evidence type="ECO:0000256" key="1">
    <source>
        <dbReference type="ARBA" id="ARBA00004651"/>
    </source>
</evidence>
<dbReference type="Proteomes" id="UP001596528">
    <property type="component" value="Unassembled WGS sequence"/>
</dbReference>
<dbReference type="InterPro" id="IPR035906">
    <property type="entry name" value="MetI-like_sf"/>
</dbReference>
<keyword evidence="10" id="KW-1185">Reference proteome</keyword>
<feature type="transmembrane region" description="Helical" evidence="7">
    <location>
        <begin position="89"/>
        <end position="110"/>
    </location>
</feature>
<evidence type="ECO:0000256" key="4">
    <source>
        <dbReference type="ARBA" id="ARBA00022692"/>
    </source>
</evidence>
<proteinExistence type="inferred from homology"/>
<dbReference type="Pfam" id="PF00528">
    <property type="entry name" value="BPD_transp_1"/>
    <property type="match status" value="1"/>
</dbReference>
<organism evidence="9 10">
    <name type="scientific">Paenibacillus thermoaerophilus</name>
    <dbReference type="NCBI Taxonomy" id="1215385"/>
    <lineage>
        <taxon>Bacteria</taxon>
        <taxon>Bacillati</taxon>
        <taxon>Bacillota</taxon>
        <taxon>Bacilli</taxon>
        <taxon>Bacillales</taxon>
        <taxon>Paenibacillaceae</taxon>
        <taxon>Paenibacillus</taxon>
    </lineage>
</organism>
<feature type="transmembrane region" description="Helical" evidence="7">
    <location>
        <begin position="122"/>
        <end position="140"/>
    </location>
</feature>
<feature type="transmembrane region" description="Helical" evidence="7">
    <location>
        <begin position="246"/>
        <end position="266"/>
    </location>
</feature>
<keyword evidence="6 7" id="KW-0472">Membrane</keyword>
<dbReference type="InterPro" id="IPR051393">
    <property type="entry name" value="ABC_transporter_permease"/>
</dbReference>
<name>A0ABW2V8T5_9BACL</name>
<evidence type="ECO:0000256" key="3">
    <source>
        <dbReference type="ARBA" id="ARBA00022475"/>
    </source>
</evidence>
<evidence type="ECO:0000256" key="6">
    <source>
        <dbReference type="ARBA" id="ARBA00023136"/>
    </source>
</evidence>
<evidence type="ECO:0000256" key="5">
    <source>
        <dbReference type="ARBA" id="ARBA00022989"/>
    </source>
</evidence>
<evidence type="ECO:0000256" key="2">
    <source>
        <dbReference type="ARBA" id="ARBA00022448"/>
    </source>
</evidence>
<comment type="similarity">
    <text evidence="7">Belongs to the binding-protein-dependent transport system permease family.</text>
</comment>
<accession>A0ABW2V8T5</accession>
<feature type="domain" description="ABC transmembrane type-1" evidence="8">
    <location>
        <begin position="85"/>
        <end position="296"/>
    </location>
</feature>
<keyword evidence="3" id="KW-1003">Cell membrane</keyword>
<dbReference type="EMBL" id="JBHTGQ010000027">
    <property type="protein sequence ID" value="MFC7750718.1"/>
    <property type="molecule type" value="Genomic_DNA"/>
</dbReference>
<dbReference type="PANTHER" id="PTHR30193">
    <property type="entry name" value="ABC TRANSPORTER PERMEASE PROTEIN"/>
    <property type="match status" value="1"/>
</dbReference>
<protein>
    <submittedName>
        <fullName evidence="9">Carbohydrate ABC transporter permease</fullName>
    </submittedName>
</protein>
<feature type="transmembrane region" description="Helical" evidence="7">
    <location>
        <begin position="215"/>
        <end position="234"/>
    </location>
</feature>
<keyword evidence="5 7" id="KW-1133">Transmembrane helix</keyword>
<evidence type="ECO:0000259" key="8">
    <source>
        <dbReference type="PROSITE" id="PS50928"/>
    </source>
</evidence>
<comment type="subcellular location">
    <subcellularLocation>
        <location evidence="1 7">Cell membrane</location>
        <topology evidence="1 7">Multi-pass membrane protein</topology>
    </subcellularLocation>
</comment>
<keyword evidence="2 7" id="KW-0813">Transport</keyword>
<dbReference type="SUPFAM" id="SSF160964">
    <property type="entry name" value="MalF N-terminal region-like"/>
    <property type="match status" value="1"/>
</dbReference>
<feature type="transmembrane region" description="Helical" evidence="7">
    <location>
        <begin position="172"/>
        <end position="194"/>
    </location>
</feature>
<feature type="transmembrane region" description="Helical" evidence="7">
    <location>
        <begin position="278"/>
        <end position="298"/>
    </location>
</feature>
<dbReference type="Gene3D" id="1.10.3720.10">
    <property type="entry name" value="MetI-like"/>
    <property type="match status" value="1"/>
</dbReference>
<dbReference type="CDD" id="cd06261">
    <property type="entry name" value="TM_PBP2"/>
    <property type="match status" value="1"/>
</dbReference>
<keyword evidence="4 7" id="KW-0812">Transmembrane</keyword>
<feature type="transmembrane region" description="Helical" evidence="7">
    <location>
        <begin position="25"/>
        <end position="47"/>
    </location>
</feature>
<dbReference type="PROSITE" id="PS50928">
    <property type="entry name" value="ABC_TM1"/>
    <property type="match status" value="1"/>
</dbReference>
<dbReference type="PANTHER" id="PTHR30193:SF1">
    <property type="entry name" value="ABC TRANSPORTER PERMEASE PROTEIN YESP-RELATED"/>
    <property type="match status" value="1"/>
</dbReference>
<evidence type="ECO:0000313" key="9">
    <source>
        <dbReference type="EMBL" id="MFC7750718.1"/>
    </source>
</evidence>
<dbReference type="RefSeq" id="WP_138789986.1">
    <property type="nucleotide sequence ID" value="NZ_JBHTGQ010000027.1"/>
</dbReference>
<dbReference type="InterPro" id="IPR000515">
    <property type="entry name" value="MetI-like"/>
</dbReference>
<sequence>MARISTASKVTARRTAISRPLPEGVWGYILIAPWLVGFLGLTLWPMLQSLYLSFTDYDLLSSPKWVGMANYKDIFFDSGDFRTSIKVTFLYVALGVPLKLTFALMVALLLSRAVWGMPLFRAIFYLPSLIGGSVAIAMVWRDIFGNNGIFNRMLAAFGIRGMDWINDPGTSLYTLVLLAVWQFGSSMVIFLAGLKQIPRELYEAASVDGASRLRTFFNLTIPMLTPLILFNLVMQTIYSFQMFTQAYVITNGGPMNSTLVYALYLFQQAFSFFDMGYASALAWILLAIVAALTGLIFWSSRKWVHYES</sequence>
<gene>
    <name evidence="9" type="ORF">ACFQWB_12395</name>
</gene>
<dbReference type="SUPFAM" id="SSF161098">
    <property type="entry name" value="MetI-like"/>
    <property type="match status" value="1"/>
</dbReference>